<evidence type="ECO:0000313" key="7">
    <source>
        <dbReference type="Proteomes" id="UP000806378"/>
    </source>
</evidence>
<evidence type="ECO:0000256" key="4">
    <source>
        <dbReference type="ARBA" id="ARBA00047304"/>
    </source>
</evidence>
<dbReference type="SMART" id="SM00255">
    <property type="entry name" value="TIR"/>
    <property type="match status" value="1"/>
</dbReference>
<dbReference type="GO" id="GO:0061809">
    <property type="term" value="F:NAD+ nucleosidase activity, cyclic ADP-ribose generating"/>
    <property type="evidence" value="ECO:0007669"/>
    <property type="project" value="UniProtKB-EC"/>
</dbReference>
<dbReference type="InterPro" id="IPR000157">
    <property type="entry name" value="TIR_dom"/>
</dbReference>
<feature type="domain" description="TIR" evidence="5">
    <location>
        <begin position="18"/>
        <end position="188"/>
    </location>
</feature>
<protein>
    <recommendedName>
        <fullName evidence="1">ADP-ribosyl cyclase/cyclic ADP-ribose hydrolase</fullName>
        <ecNumber evidence="1">3.2.2.6</ecNumber>
    </recommendedName>
</protein>
<organism evidence="6 7">
    <name type="scientific">Corymbia citriodora subsp. variegata</name>
    <dbReference type="NCBI Taxonomy" id="360336"/>
    <lineage>
        <taxon>Eukaryota</taxon>
        <taxon>Viridiplantae</taxon>
        <taxon>Streptophyta</taxon>
        <taxon>Embryophyta</taxon>
        <taxon>Tracheophyta</taxon>
        <taxon>Spermatophyta</taxon>
        <taxon>Magnoliopsida</taxon>
        <taxon>eudicotyledons</taxon>
        <taxon>Gunneridae</taxon>
        <taxon>Pentapetalae</taxon>
        <taxon>rosids</taxon>
        <taxon>malvids</taxon>
        <taxon>Myrtales</taxon>
        <taxon>Myrtaceae</taxon>
        <taxon>Myrtoideae</taxon>
        <taxon>Eucalypteae</taxon>
        <taxon>Corymbia</taxon>
    </lineage>
</organism>
<gene>
    <name evidence="6" type="ORF">BT93_L5048</name>
</gene>
<evidence type="ECO:0000259" key="5">
    <source>
        <dbReference type="PROSITE" id="PS50104"/>
    </source>
</evidence>
<comment type="caution">
    <text evidence="6">The sequence shown here is derived from an EMBL/GenBank/DDBJ whole genome shotgun (WGS) entry which is preliminary data.</text>
</comment>
<name>A0A8T0CXI0_CORYI</name>
<evidence type="ECO:0000256" key="2">
    <source>
        <dbReference type="ARBA" id="ARBA00022801"/>
    </source>
</evidence>
<dbReference type="EC" id="3.2.2.6" evidence="1"/>
<reference evidence="6" key="1">
    <citation type="submission" date="2020-05" db="EMBL/GenBank/DDBJ databases">
        <title>WGS assembly of Corymbia citriodora subspecies variegata.</title>
        <authorList>
            <person name="Barry K."/>
            <person name="Hundley H."/>
            <person name="Shu S."/>
            <person name="Jenkins J."/>
            <person name="Grimwood J."/>
            <person name="Baten A."/>
        </authorList>
    </citation>
    <scope>NUCLEOTIDE SEQUENCE</scope>
    <source>
        <strain evidence="6">CV2-018</strain>
    </source>
</reference>
<keyword evidence="7" id="KW-1185">Reference proteome</keyword>
<dbReference type="SUPFAM" id="SSF52200">
    <property type="entry name" value="Toll/Interleukin receptor TIR domain"/>
    <property type="match status" value="1"/>
</dbReference>
<comment type="catalytic activity">
    <reaction evidence="4">
        <text>NAD(+) + H2O = ADP-D-ribose + nicotinamide + H(+)</text>
        <dbReference type="Rhea" id="RHEA:16301"/>
        <dbReference type="ChEBI" id="CHEBI:15377"/>
        <dbReference type="ChEBI" id="CHEBI:15378"/>
        <dbReference type="ChEBI" id="CHEBI:17154"/>
        <dbReference type="ChEBI" id="CHEBI:57540"/>
        <dbReference type="ChEBI" id="CHEBI:57967"/>
        <dbReference type="EC" id="3.2.2.6"/>
    </reaction>
    <physiologicalReaction direction="left-to-right" evidence="4">
        <dbReference type="Rhea" id="RHEA:16302"/>
    </physiologicalReaction>
</comment>
<keyword evidence="3" id="KW-0520">NAD</keyword>
<accession>A0A8T0CXI0</accession>
<evidence type="ECO:0000256" key="1">
    <source>
        <dbReference type="ARBA" id="ARBA00011982"/>
    </source>
</evidence>
<evidence type="ECO:0000313" key="6">
    <source>
        <dbReference type="EMBL" id="KAF7850755.1"/>
    </source>
</evidence>
<dbReference type="Proteomes" id="UP000806378">
    <property type="component" value="Unassembled WGS sequence"/>
</dbReference>
<dbReference type="AlphaFoldDB" id="A0A8T0CXI0"/>
<dbReference type="GO" id="GO:0007165">
    <property type="term" value="P:signal transduction"/>
    <property type="evidence" value="ECO:0007669"/>
    <property type="project" value="InterPro"/>
</dbReference>
<dbReference type="InterPro" id="IPR035897">
    <property type="entry name" value="Toll_tir_struct_dom_sf"/>
</dbReference>
<dbReference type="Pfam" id="PF01582">
    <property type="entry name" value="TIR"/>
    <property type="match status" value="1"/>
</dbReference>
<dbReference type="Gene3D" id="3.40.50.10140">
    <property type="entry name" value="Toll/interleukin-1 receptor homology (TIR) domain"/>
    <property type="match status" value="1"/>
</dbReference>
<dbReference type="PANTHER" id="PTHR32009:SF39">
    <property type="entry name" value="TIR DOMAIN-CONTAINING PROTEIN"/>
    <property type="match status" value="1"/>
</dbReference>
<dbReference type="PROSITE" id="PS50104">
    <property type="entry name" value="TIR"/>
    <property type="match status" value="1"/>
</dbReference>
<dbReference type="OrthoDB" id="6160824at2759"/>
<keyword evidence="2" id="KW-0378">Hydrolase</keyword>
<dbReference type="Gramene" id="rna-gnl|WGS:JABURB|Cocit.L5048.1">
    <property type="protein sequence ID" value="cds-KAF7850755.1"/>
    <property type="gene ID" value="gene-BT93_L5048"/>
</dbReference>
<evidence type="ECO:0000256" key="3">
    <source>
        <dbReference type="ARBA" id="ARBA00023027"/>
    </source>
</evidence>
<sequence length="215" mass="24594">MPNSEAGTSSDATQAFEGEYQVFLSFRGPDTRYNFTDFLYHNLINAGVRVFRDEDELQEGKVIGENLLHAINNSILYIPIFSQNYASSKWCLRELALRVDNVSKSDDKKSIFPIFLDVEPEDVKLKTPLYNTAFLDHEKNFPNEVEDWRKSLKEVDEIKGWNVQKNQSTGRVDSGRQAAVKDQLSQIEESGEGKFDKKMAIGLISYGNRCHLKNM</sequence>
<proteinExistence type="predicted"/>
<dbReference type="EMBL" id="MU089584">
    <property type="protein sequence ID" value="KAF7850755.1"/>
    <property type="molecule type" value="Genomic_DNA"/>
</dbReference>
<dbReference type="PANTHER" id="PTHR32009">
    <property type="entry name" value="TMV RESISTANCE PROTEIN N-LIKE"/>
    <property type="match status" value="1"/>
</dbReference>